<name>A0A916WFS5_9BURK</name>
<gene>
    <name evidence="1" type="ORF">GCM10011496_17130</name>
</gene>
<dbReference type="InterPro" id="IPR036909">
    <property type="entry name" value="Cyt_c-like_dom_sf"/>
</dbReference>
<reference evidence="1" key="1">
    <citation type="journal article" date="2014" name="Int. J. Syst. Evol. Microbiol.">
        <title>Complete genome sequence of Corynebacterium casei LMG S-19264T (=DSM 44701T), isolated from a smear-ripened cheese.</title>
        <authorList>
            <consortium name="US DOE Joint Genome Institute (JGI-PGF)"/>
            <person name="Walter F."/>
            <person name="Albersmeier A."/>
            <person name="Kalinowski J."/>
            <person name="Ruckert C."/>
        </authorList>
    </citation>
    <scope>NUCLEOTIDE SEQUENCE</scope>
    <source>
        <strain evidence="1">CGMCC 1.15322</strain>
    </source>
</reference>
<comment type="caution">
    <text evidence="1">The sequence shown here is derived from an EMBL/GenBank/DDBJ whole genome shotgun (WGS) entry which is preliminary data.</text>
</comment>
<dbReference type="EMBL" id="BMIG01000005">
    <property type="protein sequence ID" value="GGA96624.1"/>
    <property type="molecule type" value="Genomic_DNA"/>
</dbReference>
<dbReference type="GO" id="GO:0020037">
    <property type="term" value="F:heme binding"/>
    <property type="evidence" value="ECO:0007669"/>
    <property type="project" value="InterPro"/>
</dbReference>
<accession>A0A916WFS5</accession>
<dbReference type="AlphaFoldDB" id="A0A916WFS5"/>
<organism evidence="1 2">
    <name type="scientific">Polaromonas eurypsychrophila</name>
    <dbReference type="NCBI Taxonomy" id="1614635"/>
    <lineage>
        <taxon>Bacteria</taxon>
        <taxon>Pseudomonadati</taxon>
        <taxon>Pseudomonadota</taxon>
        <taxon>Betaproteobacteria</taxon>
        <taxon>Burkholderiales</taxon>
        <taxon>Comamonadaceae</taxon>
        <taxon>Polaromonas</taxon>
    </lineage>
</organism>
<evidence type="ECO:0000313" key="2">
    <source>
        <dbReference type="Proteomes" id="UP000620596"/>
    </source>
</evidence>
<dbReference type="SUPFAM" id="SSF46626">
    <property type="entry name" value="Cytochrome c"/>
    <property type="match status" value="1"/>
</dbReference>
<reference evidence="1" key="2">
    <citation type="submission" date="2020-09" db="EMBL/GenBank/DDBJ databases">
        <authorList>
            <person name="Sun Q."/>
            <person name="Zhou Y."/>
        </authorList>
    </citation>
    <scope>NUCLEOTIDE SEQUENCE</scope>
    <source>
        <strain evidence="1">CGMCC 1.15322</strain>
    </source>
</reference>
<evidence type="ECO:0008006" key="3">
    <source>
        <dbReference type="Google" id="ProtNLM"/>
    </source>
</evidence>
<keyword evidence="2" id="KW-1185">Reference proteome</keyword>
<proteinExistence type="predicted"/>
<dbReference type="GO" id="GO:0009055">
    <property type="term" value="F:electron transfer activity"/>
    <property type="evidence" value="ECO:0007669"/>
    <property type="project" value="InterPro"/>
</dbReference>
<dbReference type="Proteomes" id="UP000620596">
    <property type="component" value="Unassembled WGS sequence"/>
</dbReference>
<evidence type="ECO:0000313" key="1">
    <source>
        <dbReference type="EMBL" id="GGA96624.1"/>
    </source>
</evidence>
<sequence>MALAGAGAMSYAQQVPVATRGQLLYTTHCVTCHTTQMHWRNGKLAYDWDSLKLQVSRWQGTAGLQWDDADIVEVTRYLNDAIYRYSQSDGRVSSSK</sequence>
<protein>
    <recommendedName>
        <fullName evidence="3">Cytochrome C</fullName>
    </recommendedName>
</protein>